<sequence length="271" mass="30498">MAENTFSSRSQHGSLRRMRRNKESNGPSSRPPSPPGTPGSPQISPISNVNETDPVIPTAIVIKNIPFSVKKEALLGLLSTMDIPAPYAFNYHLDNGVFRGLAFANYRTPQETDLVVKVLNGLDVGGRKLRVEYKRVLPAALEKEKEDRKRGKEEVSPLERKSSGHALRQYSPEEDTLDMNDPAILQLYEHFLLFRSDTSRQEIALPKSLTTKERRDAHMIAEKLGLVHYSEGFGPDRQLYIGKKVTNMPQHLHSPAKFKSRSAQLTNGWEK</sequence>
<feature type="compositionally biased region" description="Pro residues" evidence="2">
    <location>
        <begin position="29"/>
        <end position="38"/>
    </location>
</feature>
<dbReference type="InterPro" id="IPR012677">
    <property type="entry name" value="Nucleotide-bd_a/b_plait_sf"/>
</dbReference>
<dbReference type="InterPro" id="IPR001374">
    <property type="entry name" value="R3H_dom"/>
</dbReference>
<dbReference type="SUPFAM" id="SSF54928">
    <property type="entry name" value="RNA-binding domain, RBD"/>
    <property type="match status" value="1"/>
</dbReference>
<feature type="compositionally biased region" description="Polar residues" evidence="2">
    <location>
        <begin position="261"/>
        <end position="271"/>
    </location>
</feature>
<feature type="region of interest" description="Disordered" evidence="2">
    <location>
        <begin position="143"/>
        <end position="175"/>
    </location>
</feature>
<feature type="region of interest" description="Disordered" evidence="2">
    <location>
        <begin position="251"/>
        <end position="271"/>
    </location>
</feature>
<dbReference type="EMBL" id="JABAYA010000025">
    <property type="protein sequence ID" value="KAF7729444.1"/>
    <property type="molecule type" value="Genomic_DNA"/>
</dbReference>
<dbReference type="Proteomes" id="UP000605846">
    <property type="component" value="Unassembled WGS sequence"/>
</dbReference>
<feature type="region of interest" description="Disordered" evidence="2">
    <location>
        <begin position="1"/>
        <end position="50"/>
    </location>
</feature>
<dbReference type="OrthoDB" id="434258at2759"/>
<proteinExistence type="predicted"/>
<dbReference type="PROSITE" id="PS50102">
    <property type="entry name" value="RRM"/>
    <property type="match status" value="1"/>
</dbReference>
<dbReference type="Gene3D" id="3.30.1370.50">
    <property type="entry name" value="R3H-like domain"/>
    <property type="match status" value="1"/>
</dbReference>
<dbReference type="PROSITE" id="PS51061">
    <property type="entry name" value="R3H"/>
    <property type="match status" value="1"/>
</dbReference>
<feature type="domain" description="R3H" evidence="4">
    <location>
        <begin position="181"/>
        <end position="245"/>
    </location>
</feature>
<reference evidence="5" key="1">
    <citation type="submission" date="2020-01" db="EMBL/GenBank/DDBJ databases">
        <title>Genome Sequencing of Three Apophysomyces-Like Fungal Strains Confirms a Novel Fungal Genus in the Mucoromycota with divergent Burkholderia-like Endosymbiotic Bacteria.</title>
        <authorList>
            <person name="Stajich J.E."/>
            <person name="Macias A.M."/>
            <person name="Carter-House D."/>
            <person name="Lovett B."/>
            <person name="Kasson L.R."/>
            <person name="Berry K."/>
            <person name="Grigoriev I."/>
            <person name="Chang Y."/>
            <person name="Spatafora J."/>
            <person name="Kasson M.T."/>
        </authorList>
    </citation>
    <scope>NUCLEOTIDE SEQUENCE</scope>
    <source>
        <strain evidence="5">NRRL A-21654</strain>
    </source>
</reference>
<evidence type="ECO:0000256" key="1">
    <source>
        <dbReference type="PROSITE-ProRule" id="PRU00176"/>
    </source>
</evidence>
<dbReference type="InterPro" id="IPR036867">
    <property type="entry name" value="R3H_dom_sf"/>
</dbReference>
<comment type="caution">
    <text evidence="5">The sequence shown here is derived from an EMBL/GenBank/DDBJ whole genome shotgun (WGS) entry which is preliminary data.</text>
</comment>
<dbReference type="InterPro" id="IPR000504">
    <property type="entry name" value="RRM_dom"/>
</dbReference>
<feature type="domain" description="RRM" evidence="3">
    <location>
        <begin position="58"/>
        <end position="136"/>
    </location>
</feature>
<dbReference type="Pfam" id="PF01424">
    <property type="entry name" value="R3H"/>
    <property type="match status" value="1"/>
</dbReference>
<accession>A0A8H7ESI9</accession>
<evidence type="ECO:0000313" key="5">
    <source>
        <dbReference type="EMBL" id="KAF7729444.1"/>
    </source>
</evidence>
<evidence type="ECO:0000259" key="4">
    <source>
        <dbReference type="PROSITE" id="PS51061"/>
    </source>
</evidence>
<feature type="compositionally biased region" description="Polar residues" evidence="2">
    <location>
        <begin position="1"/>
        <end position="13"/>
    </location>
</feature>
<feature type="compositionally biased region" description="Basic and acidic residues" evidence="2">
    <location>
        <begin position="143"/>
        <end position="162"/>
    </location>
</feature>
<dbReference type="GO" id="GO:0003723">
    <property type="term" value="F:RNA binding"/>
    <property type="evidence" value="ECO:0007669"/>
    <property type="project" value="UniProtKB-UniRule"/>
</dbReference>
<evidence type="ECO:0000259" key="3">
    <source>
        <dbReference type="PROSITE" id="PS50102"/>
    </source>
</evidence>
<evidence type="ECO:0000256" key="2">
    <source>
        <dbReference type="SAM" id="MobiDB-lite"/>
    </source>
</evidence>
<dbReference type="SUPFAM" id="SSF82708">
    <property type="entry name" value="R3H domain"/>
    <property type="match status" value="1"/>
</dbReference>
<evidence type="ECO:0000313" key="6">
    <source>
        <dbReference type="Proteomes" id="UP000605846"/>
    </source>
</evidence>
<organism evidence="5 6">
    <name type="scientific">Apophysomyces ossiformis</name>
    <dbReference type="NCBI Taxonomy" id="679940"/>
    <lineage>
        <taxon>Eukaryota</taxon>
        <taxon>Fungi</taxon>
        <taxon>Fungi incertae sedis</taxon>
        <taxon>Mucoromycota</taxon>
        <taxon>Mucoromycotina</taxon>
        <taxon>Mucoromycetes</taxon>
        <taxon>Mucorales</taxon>
        <taxon>Mucorineae</taxon>
        <taxon>Mucoraceae</taxon>
        <taxon>Apophysomyces</taxon>
    </lineage>
</organism>
<dbReference type="InterPro" id="IPR035979">
    <property type="entry name" value="RBD_domain_sf"/>
</dbReference>
<name>A0A8H7ESI9_9FUNG</name>
<dbReference type="Gene3D" id="3.30.70.330">
    <property type="match status" value="1"/>
</dbReference>
<keyword evidence="1" id="KW-0694">RNA-binding</keyword>
<keyword evidence="6" id="KW-1185">Reference proteome</keyword>
<protein>
    <submittedName>
        <fullName evidence="5">Uncharacterized protein</fullName>
    </submittedName>
</protein>
<dbReference type="AlphaFoldDB" id="A0A8H7ESI9"/>
<gene>
    <name evidence="5" type="ORF">EC973_004424</name>
</gene>
<dbReference type="SMART" id="SM00360">
    <property type="entry name" value="RRM"/>
    <property type="match status" value="1"/>
</dbReference>